<evidence type="ECO:0000259" key="1">
    <source>
        <dbReference type="PROSITE" id="PS51154"/>
    </source>
</evidence>
<dbReference type="SMART" id="SM00506">
    <property type="entry name" value="A1pp"/>
    <property type="match status" value="1"/>
</dbReference>
<dbReference type="Proteomes" id="UP001211907">
    <property type="component" value="Unassembled WGS sequence"/>
</dbReference>
<proteinExistence type="predicted"/>
<organism evidence="2 3">
    <name type="scientific">Physocladia obscura</name>
    <dbReference type="NCBI Taxonomy" id="109957"/>
    <lineage>
        <taxon>Eukaryota</taxon>
        <taxon>Fungi</taxon>
        <taxon>Fungi incertae sedis</taxon>
        <taxon>Chytridiomycota</taxon>
        <taxon>Chytridiomycota incertae sedis</taxon>
        <taxon>Chytridiomycetes</taxon>
        <taxon>Chytridiales</taxon>
        <taxon>Chytriomycetaceae</taxon>
        <taxon>Physocladia</taxon>
    </lineage>
</organism>
<dbReference type="PANTHER" id="PTHR11106">
    <property type="entry name" value="GANGLIOSIDE INDUCED DIFFERENTIATION ASSOCIATED PROTEIN 2-RELATED"/>
    <property type="match status" value="1"/>
</dbReference>
<dbReference type="InterPro" id="IPR043472">
    <property type="entry name" value="Macro_dom-like"/>
</dbReference>
<dbReference type="EMBL" id="JADGJH010000347">
    <property type="protein sequence ID" value="KAJ3130841.1"/>
    <property type="molecule type" value="Genomic_DNA"/>
</dbReference>
<gene>
    <name evidence="2" type="ORF">HK100_007369</name>
</gene>
<dbReference type="Gene3D" id="3.40.220.10">
    <property type="entry name" value="Leucine Aminopeptidase, subunit E, domain 1"/>
    <property type="match status" value="1"/>
</dbReference>
<name>A0AAD5T5R6_9FUNG</name>
<sequence length="530" mass="59215">MGCWDTYCLLCGIGMTSHGGYEILPESMNDWWNRQRALEIETAEFSPIGTAGTYGDLEQNEKKSVREWDSLPIDFEDAKDTDDKRFTFNLYDQEAALSYQFHSKCAALLVQKLSLHGYSVQNLVDWLEVACPVNEDLAQSIPGMPDPFEIGELQEQSFLVYVGKLWILAPFDGPAIFDRSTQKTLSSTDIELWKNNMEVELDEVLIDDEPPNLGPLVPRIFRYGCYNSQLWLDRSENSCDLRTKIRIWKGDITALSTDAIVNSTNTILKGTGAAEKAIHRAAGPDLAKECKAAGKCSAGQAKITGAYNLPCKRIIHTVGPNDGDAGTLKSCYQSCFKIAATKKLKSIAFPCIATARLGFPASDAAKIALESAKEFLDIHFDSFNEVVFCVFSDGDLKVYTDLVETVFPPTVPLVKTSVAVMESNGNPFLVKLGILNVDVCLRMIEYLDLSALLKLFACSKNWHALGKRRWKIKCRDEGFACIPGQEAEVLGKAGINWQRMYFCDESRSRRRVNDSADWILKCVKVFNMKK</sequence>
<keyword evidence="3" id="KW-1185">Reference proteome</keyword>
<feature type="domain" description="Macro" evidence="1">
    <location>
        <begin position="232"/>
        <end position="407"/>
    </location>
</feature>
<dbReference type="Pfam" id="PF01661">
    <property type="entry name" value="Macro"/>
    <property type="match status" value="1"/>
</dbReference>
<evidence type="ECO:0000313" key="3">
    <source>
        <dbReference type="Proteomes" id="UP001211907"/>
    </source>
</evidence>
<dbReference type="AlphaFoldDB" id="A0AAD5T5R6"/>
<dbReference type="SUPFAM" id="SSF52949">
    <property type="entry name" value="Macro domain-like"/>
    <property type="match status" value="1"/>
</dbReference>
<dbReference type="InterPro" id="IPR002589">
    <property type="entry name" value="Macro_dom"/>
</dbReference>
<dbReference type="PROSITE" id="PS51154">
    <property type="entry name" value="MACRO"/>
    <property type="match status" value="1"/>
</dbReference>
<comment type="caution">
    <text evidence="2">The sequence shown here is derived from an EMBL/GenBank/DDBJ whole genome shotgun (WGS) entry which is preliminary data.</text>
</comment>
<dbReference type="CDD" id="cd02908">
    <property type="entry name" value="Macro_OAADPr_deacetylase"/>
    <property type="match status" value="1"/>
</dbReference>
<protein>
    <recommendedName>
        <fullName evidence="1">Macro domain-containing protein</fullName>
    </recommendedName>
</protein>
<evidence type="ECO:0000313" key="2">
    <source>
        <dbReference type="EMBL" id="KAJ3130841.1"/>
    </source>
</evidence>
<accession>A0AAD5T5R6</accession>
<reference evidence="2" key="1">
    <citation type="submission" date="2020-05" db="EMBL/GenBank/DDBJ databases">
        <title>Phylogenomic resolution of chytrid fungi.</title>
        <authorList>
            <person name="Stajich J.E."/>
            <person name="Amses K."/>
            <person name="Simmons R."/>
            <person name="Seto K."/>
            <person name="Myers J."/>
            <person name="Bonds A."/>
            <person name="Quandt C.A."/>
            <person name="Barry K."/>
            <person name="Liu P."/>
            <person name="Grigoriev I."/>
            <person name="Longcore J.E."/>
            <person name="James T.Y."/>
        </authorList>
    </citation>
    <scope>NUCLEOTIDE SEQUENCE</scope>
    <source>
        <strain evidence="2">JEL0513</strain>
    </source>
</reference>
<dbReference type="PANTHER" id="PTHR11106:SF27">
    <property type="entry name" value="MACRO DOMAIN-CONTAINING PROTEIN"/>
    <property type="match status" value="1"/>
</dbReference>